<protein>
    <submittedName>
        <fullName evidence="1">Transposase</fullName>
    </submittedName>
</protein>
<evidence type="ECO:0000313" key="2">
    <source>
        <dbReference type="Proteomes" id="UP001606303"/>
    </source>
</evidence>
<dbReference type="InterPro" id="IPR036515">
    <property type="entry name" value="Transposase_17_sf"/>
</dbReference>
<reference evidence="1 2" key="1">
    <citation type="submission" date="2024-08" db="EMBL/GenBank/DDBJ databases">
        <authorList>
            <person name="Lu H."/>
        </authorList>
    </citation>
    <scope>NUCLEOTIDE SEQUENCE [LARGE SCALE GENOMIC DNA]</scope>
    <source>
        <strain evidence="1 2">BYS87W</strain>
    </source>
</reference>
<sequence>MTLPHDDADFATRIMRIKQAFSRRIPAGERISASRASKGERGIWQRRYWEHLIRDDADFERHVAYILFNPVKHGWVQRAADWPHSSIHRFIRDGVIDASWASVGDGALAAGE</sequence>
<dbReference type="PANTHER" id="PTHR36966:SF1">
    <property type="entry name" value="REP-ASSOCIATED TYROSINE TRANSPOSASE"/>
    <property type="match status" value="1"/>
</dbReference>
<dbReference type="PANTHER" id="PTHR36966">
    <property type="entry name" value="REP-ASSOCIATED TYROSINE TRANSPOSASE"/>
    <property type="match status" value="1"/>
</dbReference>
<dbReference type="InterPro" id="IPR052715">
    <property type="entry name" value="RAYT_transposase"/>
</dbReference>
<name>A0ABW7GWM8_9BURK</name>
<organism evidence="1 2">
    <name type="scientific">Pelomonas baiyunensis</name>
    <dbReference type="NCBI Taxonomy" id="3299026"/>
    <lineage>
        <taxon>Bacteria</taxon>
        <taxon>Pseudomonadati</taxon>
        <taxon>Pseudomonadota</taxon>
        <taxon>Betaproteobacteria</taxon>
        <taxon>Burkholderiales</taxon>
        <taxon>Sphaerotilaceae</taxon>
        <taxon>Roseateles</taxon>
    </lineage>
</organism>
<dbReference type="EMBL" id="JBIGIB010000002">
    <property type="protein sequence ID" value="MFG6466247.1"/>
    <property type="molecule type" value="Genomic_DNA"/>
</dbReference>
<dbReference type="NCBIfam" id="NF047646">
    <property type="entry name" value="REP_Tyr_transpos"/>
    <property type="match status" value="1"/>
</dbReference>
<gene>
    <name evidence="1" type="ORF">ACG01O_06490</name>
</gene>
<dbReference type="Proteomes" id="UP001606303">
    <property type="component" value="Unassembled WGS sequence"/>
</dbReference>
<dbReference type="RefSeq" id="WP_394382612.1">
    <property type="nucleotide sequence ID" value="NZ_JBIGIB010000002.1"/>
</dbReference>
<comment type="caution">
    <text evidence="1">The sequence shown here is derived from an EMBL/GenBank/DDBJ whole genome shotgun (WGS) entry which is preliminary data.</text>
</comment>
<dbReference type="SUPFAM" id="SSF143422">
    <property type="entry name" value="Transposase IS200-like"/>
    <property type="match status" value="1"/>
</dbReference>
<keyword evidence="2" id="KW-1185">Reference proteome</keyword>
<dbReference type="Gene3D" id="3.30.70.1290">
    <property type="entry name" value="Transposase IS200-like"/>
    <property type="match status" value="1"/>
</dbReference>
<proteinExistence type="predicted"/>
<accession>A0ABW7GWM8</accession>
<evidence type="ECO:0000313" key="1">
    <source>
        <dbReference type="EMBL" id="MFG6466247.1"/>
    </source>
</evidence>